<evidence type="ECO:0000256" key="3">
    <source>
        <dbReference type="ARBA" id="ARBA00022475"/>
    </source>
</evidence>
<dbReference type="Proteomes" id="UP001333102">
    <property type="component" value="Chromosome"/>
</dbReference>
<organism evidence="9 10">
    <name type="scientific">Geochorda subterranea</name>
    <dbReference type="NCBI Taxonomy" id="3109564"/>
    <lineage>
        <taxon>Bacteria</taxon>
        <taxon>Bacillati</taxon>
        <taxon>Bacillota</taxon>
        <taxon>Limnochordia</taxon>
        <taxon>Limnochordales</taxon>
        <taxon>Geochordaceae</taxon>
        <taxon>Geochorda</taxon>
    </lineage>
</organism>
<dbReference type="InterPro" id="IPR035906">
    <property type="entry name" value="MetI-like_sf"/>
</dbReference>
<evidence type="ECO:0000256" key="4">
    <source>
        <dbReference type="ARBA" id="ARBA00022692"/>
    </source>
</evidence>
<feature type="transmembrane region" description="Helical" evidence="7">
    <location>
        <begin position="20"/>
        <end position="39"/>
    </location>
</feature>
<name>A0ABZ1BRD9_9FIRM</name>
<dbReference type="InterPro" id="IPR050366">
    <property type="entry name" value="BP-dependent_transpt_permease"/>
</dbReference>
<dbReference type="Gene3D" id="1.10.3720.10">
    <property type="entry name" value="MetI-like"/>
    <property type="match status" value="1"/>
</dbReference>
<keyword evidence="4 7" id="KW-0812">Transmembrane</keyword>
<sequence length="287" mass="30629">MNGTVIRAFARQFARNKPGVAGIVIIIAFLVMALLAPWISPYDPGQMNLLARNKGPTIDHWFGNDEMGRDILSRIIFGARVSLLSAIGAVSIATLLGVPLGLLAGYVGGWTDSLIMRVMDVLLSFPAFLLALGLAAAMEPGLVNAVLAVGIARTPQFVRMVRGLTLSARERDFIQSARAIGVAESVIVSKHLLPNIMGPIVVQATLHVATSILTITGLGFLGIGMDPRTPEWGAMLSSGFSYLRVAPHMSVFPGVFIVLAVLGFNLAGDALRDALDPRMKRYLTANQ</sequence>
<dbReference type="CDD" id="cd06261">
    <property type="entry name" value="TM_PBP2"/>
    <property type="match status" value="1"/>
</dbReference>
<comment type="subcellular location">
    <subcellularLocation>
        <location evidence="1 7">Cell membrane</location>
        <topology evidence="1 7">Multi-pass membrane protein</topology>
    </subcellularLocation>
</comment>
<evidence type="ECO:0000256" key="7">
    <source>
        <dbReference type="RuleBase" id="RU363032"/>
    </source>
</evidence>
<feature type="transmembrane region" description="Helical" evidence="7">
    <location>
        <begin position="127"/>
        <end position="152"/>
    </location>
</feature>
<dbReference type="Pfam" id="PF12911">
    <property type="entry name" value="OppC_N"/>
    <property type="match status" value="1"/>
</dbReference>
<evidence type="ECO:0000313" key="9">
    <source>
        <dbReference type="EMBL" id="WRP15248.1"/>
    </source>
</evidence>
<evidence type="ECO:0000256" key="5">
    <source>
        <dbReference type="ARBA" id="ARBA00022989"/>
    </source>
</evidence>
<keyword evidence="6 7" id="KW-0472">Membrane</keyword>
<evidence type="ECO:0000259" key="8">
    <source>
        <dbReference type="PROSITE" id="PS50928"/>
    </source>
</evidence>
<keyword evidence="10" id="KW-1185">Reference proteome</keyword>
<dbReference type="InterPro" id="IPR000515">
    <property type="entry name" value="MetI-like"/>
</dbReference>
<evidence type="ECO:0000256" key="2">
    <source>
        <dbReference type="ARBA" id="ARBA00022448"/>
    </source>
</evidence>
<gene>
    <name evidence="9" type="ORF">VLY81_03515</name>
</gene>
<dbReference type="EMBL" id="CP141614">
    <property type="protein sequence ID" value="WRP15248.1"/>
    <property type="molecule type" value="Genomic_DNA"/>
</dbReference>
<feature type="transmembrane region" description="Helical" evidence="7">
    <location>
        <begin position="200"/>
        <end position="225"/>
    </location>
</feature>
<accession>A0ABZ1BRD9</accession>
<evidence type="ECO:0000256" key="6">
    <source>
        <dbReference type="ARBA" id="ARBA00023136"/>
    </source>
</evidence>
<keyword evidence="2 7" id="KW-0813">Transport</keyword>
<dbReference type="PROSITE" id="PS50928">
    <property type="entry name" value="ABC_TM1"/>
    <property type="match status" value="1"/>
</dbReference>
<dbReference type="SUPFAM" id="SSF161098">
    <property type="entry name" value="MetI-like"/>
    <property type="match status" value="1"/>
</dbReference>
<proteinExistence type="inferred from homology"/>
<protein>
    <submittedName>
        <fullName evidence="9">ABC transporter permease</fullName>
    </submittedName>
</protein>
<keyword evidence="3" id="KW-1003">Cell membrane</keyword>
<dbReference type="InterPro" id="IPR025966">
    <property type="entry name" value="OppC_N"/>
</dbReference>
<feature type="transmembrane region" description="Helical" evidence="7">
    <location>
        <begin position="83"/>
        <end position="107"/>
    </location>
</feature>
<feature type="domain" description="ABC transmembrane type-1" evidence="8">
    <location>
        <begin position="79"/>
        <end position="268"/>
    </location>
</feature>
<dbReference type="PANTHER" id="PTHR43386">
    <property type="entry name" value="OLIGOPEPTIDE TRANSPORT SYSTEM PERMEASE PROTEIN APPC"/>
    <property type="match status" value="1"/>
</dbReference>
<dbReference type="RefSeq" id="WP_324669644.1">
    <property type="nucleotide sequence ID" value="NZ_CP141614.1"/>
</dbReference>
<dbReference type="PANTHER" id="PTHR43386:SF25">
    <property type="entry name" value="PEPTIDE ABC TRANSPORTER PERMEASE PROTEIN"/>
    <property type="match status" value="1"/>
</dbReference>
<comment type="similarity">
    <text evidence="7">Belongs to the binding-protein-dependent transport system permease family.</text>
</comment>
<keyword evidence="5 7" id="KW-1133">Transmembrane helix</keyword>
<evidence type="ECO:0000256" key="1">
    <source>
        <dbReference type="ARBA" id="ARBA00004651"/>
    </source>
</evidence>
<reference evidence="10" key="1">
    <citation type="submission" date="2023-12" db="EMBL/GenBank/DDBJ databases">
        <title>Novel isolates from deep terrestrial aquifers shed light on the physiology and ecology of the class Limnochordia.</title>
        <authorList>
            <person name="Karnachuk O.V."/>
            <person name="Lukina A.P."/>
            <person name="Avakyan M.R."/>
            <person name="Kadnikov V."/>
            <person name="Begmatov S."/>
            <person name="Beletsky A.V."/>
            <person name="Mardanov A.V."/>
            <person name="Ravin N.V."/>
        </authorList>
    </citation>
    <scope>NUCLEOTIDE SEQUENCE [LARGE SCALE GENOMIC DNA]</scope>
    <source>
        <strain evidence="10">LN</strain>
    </source>
</reference>
<evidence type="ECO:0000313" key="10">
    <source>
        <dbReference type="Proteomes" id="UP001333102"/>
    </source>
</evidence>
<feature type="transmembrane region" description="Helical" evidence="7">
    <location>
        <begin position="245"/>
        <end position="271"/>
    </location>
</feature>
<dbReference type="Pfam" id="PF00528">
    <property type="entry name" value="BPD_transp_1"/>
    <property type="match status" value="1"/>
</dbReference>